<proteinExistence type="predicted"/>
<evidence type="ECO:0008006" key="11">
    <source>
        <dbReference type="Google" id="ProtNLM"/>
    </source>
</evidence>
<dbReference type="STRING" id="1563681.BFP71_11905"/>
<feature type="domain" description="ABC3 transporter permease C-terminal" evidence="7">
    <location>
        <begin position="292"/>
        <end position="405"/>
    </location>
</feature>
<dbReference type="Pfam" id="PF12704">
    <property type="entry name" value="MacB_PCD"/>
    <property type="match status" value="1"/>
</dbReference>
<dbReference type="InterPro" id="IPR025857">
    <property type="entry name" value="MacB_PCD"/>
</dbReference>
<evidence type="ECO:0000256" key="4">
    <source>
        <dbReference type="ARBA" id="ARBA00022989"/>
    </source>
</evidence>
<gene>
    <name evidence="9" type="ORF">BFP71_11905</name>
</gene>
<dbReference type="PANTHER" id="PTHR30572">
    <property type="entry name" value="MEMBRANE COMPONENT OF TRANSPORTER-RELATED"/>
    <property type="match status" value="1"/>
</dbReference>
<keyword evidence="10" id="KW-1185">Reference proteome</keyword>
<dbReference type="Proteomes" id="UP000095552">
    <property type="component" value="Unassembled WGS sequence"/>
</dbReference>
<dbReference type="GO" id="GO:0005886">
    <property type="term" value="C:plasma membrane"/>
    <property type="evidence" value="ECO:0007669"/>
    <property type="project" value="UniProtKB-SubCell"/>
</dbReference>
<comment type="caution">
    <text evidence="9">The sequence shown here is derived from an EMBL/GenBank/DDBJ whole genome shotgun (WGS) entry which is preliminary data.</text>
</comment>
<evidence type="ECO:0000259" key="8">
    <source>
        <dbReference type="Pfam" id="PF12704"/>
    </source>
</evidence>
<feature type="transmembrane region" description="Helical" evidence="6">
    <location>
        <begin position="21"/>
        <end position="41"/>
    </location>
</feature>
<evidence type="ECO:0000313" key="10">
    <source>
        <dbReference type="Proteomes" id="UP000095552"/>
    </source>
</evidence>
<keyword evidence="4 6" id="KW-1133">Transmembrane helix</keyword>
<organism evidence="9 10">
    <name type="scientific">Roseivirga misakiensis</name>
    <dbReference type="NCBI Taxonomy" id="1563681"/>
    <lineage>
        <taxon>Bacteria</taxon>
        <taxon>Pseudomonadati</taxon>
        <taxon>Bacteroidota</taxon>
        <taxon>Cytophagia</taxon>
        <taxon>Cytophagales</taxon>
        <taxon>Roseivirgaceae</taxon>
        <taxon>Roseivirga</taxon>
    </lineage>
</organism>
<comment type="subcellular location">
    <subcellularLocation>
        <location evidence="1">Cell membrane</location>
        <topology evidence="1">Multi-pass membrane protein</topology>
    </subcellularLocation>
</comment>
<name>A0A1E5SYI8_9BACT</name>
<dbReference type="OrthoDB" id="974129at2"/>
<feature type="domain" description="ABC3 transporter permease C-terminal" evidence="7">
    <location>
        <begin position="671"/>
        <end position="784"/>
    </location>
</feature>
<feature type="domain" description="MacB-like periplasmic core" evidence="8">
    <location>
        <begin position="20"/>
        <end position="222"/>
    </location>
</feature>
<dbReference type="PANTHER" id="PTHR30572:SF18">
    <property type="entry name" value="ABC-TYPE MACROLIDE FAMILY EXPORT SYSTEM PERMEASE COMPONENT 2"/>
    <property type="match status" value="1"/>
</dbReference>
<evidence type="ECO:0000256" key="1">
    <source>
        <dbReference type="ARBA" id="ARBA00004651"/>
    </source>
</evidence>
<feature type="transmembrane region" description="Helical" evidence="6">
    <location>
        <begin position="668"/>
        <end position="690"/>
    </location>
</feature>
<evidence type="ECO:0000313" key="9">
    <source>
        <dbReference type="EMBL" id="OEK04181.1"/>
    </source>
</evidence>
<dbReference type="GO" id="GO:0022857">
    <property type="term" value="F:transmembrane transporter activity"/>
    <property type="evidence" value="ECO:0007669"/>
    <property type="project" value="TreeGrafter"/>
</dbReference>
<protein>
    <recommendedName>
        <fullName evidence="11">ABC transporter permease</fullName>
    </recommendedName>
</protein>
<accession>A0A1E5SYI8</accession>
<evidence type="ECO:0000256" key="6">
    <source>
        <dbReference type="SAM" id="Phobius"/>
    </source>
</evidence>
<dbReference type="Pfam" id="PF02687">
    <property type="entry name" value="FtsX"/>
    <property type="match status" value="2"/>
</dbReference>
<dbReference type="InterPro" id="IPR003838">
    <property type="entry name" value="ABC3_permease_C"/>
</dbReference>
<evidence type="ECO:0000256" key="5">
    <source>
        <dbReference type="ARBA" id="ARBA00023136"/>
    </source>
</evidence>
<feature type="transmembrane region" description="Helical" evidence="6">
    <location>
        <begin position="337"/>
        <end position="360"/>
    </location>
</feature>
<dbReference type="InterPro" id="IPR050250">
    <property type="entry name" value="Macrolide_Exporter_MacB"/>
</dbReference>
<reference evidence="9 10" key="1">
    <citation type="submission" date="2016-08" db="EMBL/GenBank/DDBJ databases">
        <title>Draft genome of Fabibacter sp. strain SK-8.</title>
        <authorList>
            <person name="Wong S.-K."/>
            <person name="Hamasaki K."/>
            <person name="Yoshizawa S."/>
        </authorList>
    </citation>
    <scope>NUCLEOTIDE SEQUENCE [LARGE SCALE GENOMIC DNA]</scope>
    <source>
        <strain evidence="9 10">SK-8</strain>
    </source>
</reference>
<feature type="transmembrane region" description="Helical" evidence="6">
    <location>
        <begin position="380"/>
        <end position="407"/>
    </location>
</feature>
<evidence type="ECO:0000256" key="2">
    <source>
        <dbReference type="ARBA" id="ARBA00022475"/>
    </source>
</evidence>
<feature type="transmembrane region" description="Helical" evidence="6">
    <location>
        <begin position="720"/>
        <end position="737"/>
    </location>
</feature>
<sequence length="791" mass="88461">MFKNHLISILRNLKRSKGYTVINISGLAIGFATAILIGIYVSQEFSYDKHIKDYERVYRLSNRNFAFASITHMNMLQENVAGVEATVNIMPHTSGTIKYGQSGSIIEPSVFYSTQEYLKVFDIPFVYGNPETAFDKPSSILITKSMSKKMFGDKNPLGESVSLSTLVSNDVYEVSGVVQDLPSNTHLRFEVLARYPVSYEKMLKEQGFNSTVGYTYFKLEKPMDNIQNLSDRVFAKPQYDMTDKSQDFETYLASYKLRLPMIMNIADVHLKSNIQFEASPPGNRQYLIVFIGIAVFIIILAGINYVNLSTAQASKRAKEVGVRKVLGSQKKDLITRFILESFLLTFGAALLAMGLAEVALKVMGGFGFENFNVNVLDYPFLLSLVMLTAIMTGVLSGVYPAFILTSFKASVVLKGNHKVGSSSKTFRNGLVVFQFVVSLSLATFSIFVYQQLNYGLTKDLGFDKEGVIVLDNSKGQLGENVDPFKNELLQLPEITNVSSSAFSMIGNLVLTGLTEVGGNGDYHRAQYKYADSDFVPTMGLNVIDGRNFNDAIDGYEAILINESFAEVLGDGFYEKRFTTGNGDEKYKIVGVVEDFHYADFSVPIAPTLFFKGDEHRQFNIKIRLDEIDETISKIDALYAGFSDEPLDYYFFDQKFHQLFQAEKRMSRIISIFTGLSLFVAFLGLIGLISYKLDQRTKEIGIRKVLGASIGQILSMLSKEMVWLIGLSFLISIPLAYYGVQTWMNDFAYHVSLSAKPFITIGLLTILLVILVVFARSMKTATSNPTQVLRNE</sequence>
<keyword evidence="2" id="KW-1003">Cell membrane</keyword>
<feature type="transmembrane region" description="Helical" evidence="6">
    <location>
        <begin position="757"/>
        <end position="774"/>
    </location>
</feature>
<feature type="transmembrane region" description="Helical" evidence="6">
    <location>
        <begin position="428"/>
        <end position="449"/>
    </location>
</feature>
<keyword evidence="3 6" id="KW-0812">Transmembrane</keyword>
<dbReference type="AlphaFoldDB" id="A0A1E5SYI8"/>
<dbReference type="RefSeq" id="WP_069835686.1">
    <property type="nucleotide sequence ID" value="NZ_MDGQ01000005.1"/>
</dbReference>
<evidence type="ECO:0000259" key="7">
    <source>
        <dbReference type="Pfam" id="PF02687"/>
    </source>
</evidence>
<keyword evidence="5 6" id="KW-0472">Membrane</keyword>
<feature type="transmembrane region" description="Helical" evidence="6">
    <location>
        <begin position="286"/>
        <end position="308"/>
    </location>
</feature>
<dbReference type="EMBL" id="MDGQ01000005">
    <property type="protein sequence ID" value="OEK04181.1"/>
    <property type="molecule type" value="Genomic_DNA"/>
</dbReference>
<evidence type="ECO:0000256" key="3">
    <source>
        <dbReference type="ARBA" id="ARBA00022692"/>
    </source>
</evidence>